<dbReference type="Proteomes" id="UP001141806">
    <property type="component" value="Unassembled WGS sequence"/>
</dbReference>
<dbReference type="PANTHER" id="PTHR36014">
    <property type="entry name" value="OS03G0176600 PROTEIN"/>
    <property type="match status" value="1"/>
</dbReference>
<name>A0A9Q0K4C9_9MAGN</name>
<comment type="caution">
    <text evidence="2">The sequence shown here is derived from an EMBL/GenBank/DDBJ whole genome shotgun (WGS) entry which is preliminary data.</text>
</comment>
<sequence>MQEESLTPDSGTVEGVASTVLSEMQHTRLLWVKEGLKESWSMAATIFLNTSGSYVVERGKKLDQLEVYGPAVLLTPSQTGDLGKTLEPKQPQYATCRPLLHCRICSPAVSLGVNILAVAKYAAETGNGKTALDDVDQCLRALEELDSLFLRAIFIDESGRRPLIMVSATGTFLEDIPNQDEEIDVDVDVDVDQSLPNAPLDRGLGNSDDCEIEAVLDTVTDVLRYLYMKATKRLMEDYHWRSFIAYKPEKKFWLLEMIIDDGGCSV</sequence>
<feature type="domain" description="DUF7880" evidence="1">
    <location>
        <begin position="65"/>
        <end position="158"/>
    </location>
</feature>
<evidence type="ECO:0000259" key="1">
    <source>
        <dbReference type="Pfam" id="PF25306"/>
    </source>
</evidence>
<dbReference type="Pfam" id="PF25306">
    <property type="entry name" value="DUF7880"/>
    <property type="match status" value="1"/>
</dbReference>
<keyword evidence="3" id="KW-1185">Reference proteome</keyword>
<evidence type="ECO:0000313" key="3">
    <source>
        <dbReference type="Proteomes" id="UP001141806"/>
    </source>
</evidence>
<gene>
    <name evidence="2" type="ORF">NE237_022595</name>
</gene>
<organism evidence="2 3">
    <name type="scientific">Protea cynaroides</name>
    <dbReference type="NCBI Taxonomy" id="273540"/>
    <lineage>
        <taxon>Eukaryota</taxon>
        <taxon>Viridiplantae</taxon>
        <taxon>Streptophyta</taxon>
        <taxon>Embryophyta</taxon>
        <taxon>Tracheophyta</taxon>
        <taxon>Spermatophyta</taxon>
        <taxon>Magnoliopsida</taxon>
        <taxon>Proteales</taxon>
        <taxon>Proteaceae</taxon>
        <taxon>Protea</taxon>
    </lineage>
</organism>
<protein>
    <recommendedName>
        <fullName evidence="1">DUF7880 domain-containing protein</fullName>
    </recommendedName>
</protein>
<proteinExistence type="predicted"/>
<reference evidence="2" key="1">
    <citation type="journal article" date="2023" name="Plant J.">
        <title>The genome of the king protea, Protea cynaroides.</title>
        <authorList>
            <person name="Chang J."/>
            <person name="Duong T.A."/>
            <person name="Schoeman C."/>
            <person name="Ma X."/>
            <person name="Roodt D."/>
            <person name="Barker N."/>
            <person name="Li Z."/>
            <person name="Van de Peer Y."/>
            <person name="Mizrachi E."/>
        </authorList>
    </citation>
    <scope>NUCLEOTIDE SEQUENCE</scope>
    <source>
        <tissue evidence="2">Young leaves</tissue>
    </source>
</reference>
<dbReference type="OrthoDB" id="512787at2759"/>
<accession>A0A9Q0K4C9</accession>
<dbReference type="PANTHER" id="PTHR36014:SF1">
    <property type="entry name" value="OS03G0176700 PROTEIN"/>
    <property type="match status" value="1"/>
</dbReference>
<evidence type="ECO:0000313" key="2">
    <source>
        <dbReference type="EMBL" id="KAJ4962656.1"/>
    </source>
</evidence>
<dbReference type="InterPro" id="IPR057202">
    <property type="entry name" value="DUF7880"/>
</dbReference>
<dbReference type="AlphaFoldDB" id="A0A9Q0K4C9"/>
<dbReference type="EMBL" id="JAMYWD010000008">
    <property type="protein sequence ID" value="KAJ4962656.1"/>
    <property type="molecule type" value="Genomic_DNA"/>
</dbReference>